<dbReference type="EMBL" id="SMFO01000010">
    <property type="protein sequence ID" value="TDE02654.1"/>
    <property type="molecule type" value="Genomic_DNA"/>
</dbReference>
<feature type="transmembrane region" description="Helical" evidence="1">
    <location>
        <begin position="6"/>
        <end position="25"/>
    </location>
</feature>
<dbReference type="AlphaFoldDB" id="A0A4R5CVW3"/>
<keyword evidence="1" id="KW-1133">Transmembrane helix</keyword>
<evidence type="ECO:0000313" key="2">
    <source>
        <dbReference type="EMBL" id="TDE02654.1"/>
    </source>
</evidence>
<accession>A0A4R5CVW3</accession>
<organism evidence="2 3">
    <name type="scientific">Flavobacterium hiemivividum</name>
    <dbReference type="NCBI Taxonomy" id="2541734"/>
    <lineage>
        <taxon>Bacteria</taxon>
        <taxon>Pseudomonadati</taxon>
        <taxon>Bacteroidota</taxon>
        <taxon>Flavobacteriia</taxon>
        <taxon>Flavobacteriales</taxon>
        <taxon>Flavobacteriaceae</taxon>
        <taxon>Flavobacterium</taxon>
    </lineage>
</organism>
<gene>
    <name evidence="2" type="ORF">E0F98_12655</name>
</gene>
<keyword evidence="3" id="KW-1185">Reference proteome</keyword>
<sequence length="101" mass="10981">MKTDKVILGVLGGIAAGALMGILFAPDKGEKTRKRIKDAGGDYAGDLKGKFDSTVETLSKKYDTLKDTLKQEGQGLYNEGKSKFDTAKRDVENLDIKNLNL</sequence>
<comment type="caution">
    <text evidence="2">The sequence shown here is derived from an EMBL/GenBank/DDBJ whole genome shotgun (WGS) entry which is preliminary data.</text>
</comment>
<evidence type="ECO:0000313" key="3">
    <source>
        <dbReference type="Proteomes" id="UP000294597"/>
    </source>
</evidence>
<dbReference type="RefSeq" id="WP_132112032.1">
    <property type="nucleotide sequence ID" value="NZ_SMFO01000010.1"/>
</dbReference>
<name>A0A4R5CVW3_9FLAO</name>
<dbReference type="InterPro" id="IPR024623">
    <property type="entry name" value="YtxH"/>
</dbReference>
<keyword evidence="1" id="KW-0472">Membrane</keyword>
<dbReference type="Proteomes" id="UP000294597">
    <property type="component" value="Unassembled WGS sequence"/>
</dbReference>
<evidence type="ECO:0000256" key="1">
    <source>
        <dbReference type="SAM" id="Phobius"/>
    </source>
</evidence>
<keyword evidence="1" id="KW-0812">Transmembrane</keyword>
<protein>
    <submittedName>
        <fullName evidence="2">YtxH domain-containing protein</fullName>
    </submittedName>
</protein>
<proteinExistence type="predicted"/>
<dbReference type="Pfam" id="PF12732">
    <property type="entry name" value="YtxH"/>
    <property type="match status" value="1"/>
</dbReference>
<reference evidence="2 3" key="1">
    <citation type="submission" date="2019-03" db="EMBL/GenBank/DDBJ databases">
        <title>Flavobacterium TSA-D2 sp. nov., isolated from arctic soil.</title>
        <authorList>
            <person name="Chaudhary D.K."/>
        </authorList>
    </citation>
    <scope>NUCLEOTIDE SEQUENCE [LARGE SCALE GENOMIC DNA]</scope>
    <source>
        <strain evidence="2 3">TSA-D2</strain>
    </source>
</reference>